<keyword evidence="3" id="KW-1185">Reference proteome</keyword>
<dbReference type="Proteomes" id="UP001275084">
    <property type="component" value="Unassembled WGS sequence"/>
</dbReference>
<feature type="compositionally biased region" description="Low complexity" evidence="1">
    <location>
        <begin position="87"/>
        <end position="123"/>
    </location>
</feature>
<reference evidence="2" key="1">
    <citation type="journal article" date="2023" name="Mol. Phylogenet. Evol.">
        <title>Genome-scale phylogeny and comparative genomics of the fungal order Sordariales.</title>
        <authorList>
            <person name="Hensen N."/>
            <person name="Bonometti L."/>
            <person name="Westerberg I."/>
            <person name="Brannstrom I.O."/>
            <person name="Guillou S."/>
            <person name="Cros-Aarteil S."/>
            <person name="Calhoun S."/>
            <person name="Haridas S."/>
            <person name="Kuo A."/>
            <person name="Mondo S."/>
            <person name="Pangilinan J."/>
            <person name="Riley R."/>
            <person name="LaButti K."/>
            <person name="Andreopoulos B."/>
            <person name="Lipzen A."/>
            <person name="Chen C."/>
            <person name="Yan M."/>
            <person name="Daum C."/>
            <person name="Ng V."/>
            <person name="Clum A."/>
            <person name="Steindorff A."/>
            <person name="Ohm R.A."/>
            <person name="Martin F."/>
            <person name="Silar P."/>
            <person name="Natvig D.O."/>
            <person name="Lalanne C."/>
            <person name="Gautier V."/>
            <person name="Ament-Velasquez S.L."/>
            <person name="Kruys A."/>
            <person name="Hutchinson M.I."/>
            <person name="Powell A.J."/>
            <person name="Barry K."/>
            <person name="Miller A.N."/>
            <person name="Grigoriev I.V."/>
            <person name="Debuchy R."/>
            <person name="Gladieux P."/>
            <person name="Hiltunen Thoren M."/>
            <person name="Johannesson H."/>
        </authorList>
    </citation>
    <scope>NUCLEOTIDE SEQUENCE</scope>
    <source>
        <strain evidence="2">CBS 955.72</strain>
    </source>
</reference>
<dbReference type="EMBL" id="JAUIQD010000006">
    <property type="protein sequence ID" value="KAK3346731.1"/>
    <property type="molecule type" value="Genomic_DNA"/>
</dbReference>
<feature type="region of interest" description="Disordered" evidence="1">
    <location>
        <begin position="1"/>
        <end position="148"/>
    </location>
</feature>
<protein>
    <submittedName>
        <fullName evidence="2">Uncharacterized protein</fullName>
    </submittedName>
</protein>
<gene>
    <name evidence="2" type="ORF">B0T25DRAFT_552763</name>
</gene>
<organism evidence="2 3">
    <name type="scientific">Lasiosphaeria hispida</name>
    <dbReference type="NCBI Taxonomy" id="260671"/>
    <lineage>
        <taxon>Eukaryota</taxon>
        <taxon>Fungi</taxon>
        <taxon>Dikarya</taxon>
        <taxon>Ascomycota</taxon>
        <taxon>Pezizomycotina</taxon>
        <taxon>Sordariomycetes</taxon>
        <taxon>Sordariomycetidae</taxon>
        <taxon>Sordariales</taxon>
        <taxon>Lasiosphaeriaceae</taxon>
        <taxon>Lasiosphaeria</taxon>
    </lineage>
</organism>
<evidence type="ECO:0000256" key="1">
    <source>
        <dbReference type="SAM" id="MobiDB-lite"/>
    </source>
</evidence>
<reference evidence="2" key="2">
    <citation type="submission" date="2023-06" db="EMBL/GenBank/DDBJ databases">
        <authorList>
            <consortium name="Lawrence Berkeley National Laboratory"/>
            <person name="Haridas S."/>
            <person name="Hensen N."/>
            <person name="Bonometti L."/>
            <person name="Westerberg I."/>
            <person name="Brannstrom I.O."/>
            <person name="Guillou S."/>
            <person name="Cros-Aarteil S."/>
            <person name="Calhoun S."/>
            <person name="Kuo A."/>
            <person name="Mondo S."/>
            <person name="Pangilinan J."/>
            <person name="Riley R."/>
            <person name="Labutti K."/>
            <person name="Andreopoulos B."/>
            <person name="Lipzen A."/>
            <person name="Chen C."/>
            <person name="Yanf M."/>
            <person name="Daum C."/>
            <person name="Ng V."/>
            <person name="Clum A."/>
            <person name="Steindorff A."/>
            <person name="Ohm R."/>
            <person name="Martin F."/>
            <person name="Silar P."/>
            <person name="Natvig D."/>
            <person name="Lalanne C."/>
            <person name="Gautier V."/>
            <person name="Ament-Velasquez S.L."/>
            <person name="Kruys A."/>
            <person name="Hutchinson M.I."/>
            <person name="Powell A.J."/>
            <person name="Barry K."/>
            <person name="Miller A.N."/>
            <person name="Grigoriev I.V."/>
            <person name="Debuchy R."/>
            <person name="Gladieux P."/>
            <person name="Thoren M.H."/>
            <person name="Johannesson H."/>
        </authorList>
    </citation>
    <scope>NUCLEOTIDE SEQUENCE</scope>
    <source>
        <strain evidence="2">CBS 955.72</strain>
    </source>
</reference>
<accession>A0AAJ0HBU1</accession>
<feature type="compositionally biased region" description="Polar residues" evidence="1">
    <location>
        <begin position="124"/>
        <end position="139"/>
    </location>
</feature>
<proteinExistence type="predicted"/>
<comment type="caution">
    <text evidence="2">The sequence shown here is derived from an EMBL/GenBank/DDBJ whole genome shotgun (WGS) entry which is preliminary data.</text>
</comment>
<dbReference type="AlphaFoldDB" id="A0AAJ0HBU1"/>
<feature type="compositionally biased region" description="Low complexity" evidence="1">
    <location>
        <begin position="62"/>
        <end position="74"/>
    </location>
</feature>
<sequence>MSQSTRMAPIDSPRSQHLQAQAREAVKMDPLLAGHNTRSPQGPLPSLAPHHSQHGVRPNATPPLRALSASPPRSSHSDSKGPLPPNAASTKASLSALLLHPSPSNSEPGSANPGSANSANSSPRTQHAVSNADGTPTNGMGTGQRLLMEDKRALNILDKKFYA</sequence>
<evidence type="ECO:0000313" key="2">
    <source>
        <dbReference type="EMBL" id="KAK3346731.1"/>
    </source>
</evidence>
<evidence type="ECO:0000313" key="3">
    <source>
        <dbReference type="Proteomes" id="UP001275084"/>
    </source>
</evidence>
<name>A0AAJ0HBU1_9PEZI</name>